<feature type="transmembrane region" description="Helical" evidence="1">
    <location>
        <begin position="630"/>
        <end position="647"/>
    </location>
</feature>
<dbReference type="Pfam" id="PF13768">
    <property type="entry name" value="VWA_3"/>
    <property type="match status" value="1"/>
</dbReference>
<dbReference type="InterPro" id="IPR013694">
    <property type="entry name" value="VIT"/>
</dbReference>
<keyword evidence="1" id="KW-0812">Transmembrane</keyword>
<dbReference type="InterPro" id="IPR002035">
    <property type="entry name" value="VWF_A"/>
</dbReference>
<dbReference type="RefSeq" id="WP_350016618.1">
    <property type="nucleotide sequence ID" value="NZ_CP157948.1"/>
</dbReference>
<dbReference type="InterPro" id="IPR036465">
    <property type="entry name" value="vWFA_dom_sf"/>
</dbReference>
<gene>
    <name evidence="5" type="ORF">ABNK63_02655</name>
</gene>
<evidence type="ECO:0000256" key="2">
    <source>
        <dbReference type="SAM" id="SignalP"/>
    </source>
</evidence>
<sequence length="653" mass="71007">MRASSRLFFHLLLFAGLLFAGPSFGLAAHATEPGSGELRWRDASGQLQALASLDTDVEYKVSGLVAEVQLRQQFRNSGKDWLEAQYLLPLPDGAAVYSMSLEIGERRVVADIQRKEAAKKVFEQARNSGKRAALVEADEGNLFRTAVTNVAPGETVTIVLRYWQRVDYGAGRFSLRFPLTFTPRYHMRDGARPGDAGIDTPQVFADDNAQAPLRTHIAVQLDAGVPLASVDSSSHAIISTRHDQRWDIRLRDASVLPDRDFVLSWQPQPQTQPNVASFRQDIDGAHYAMLMLMPPQQQAQRLPRELILIIDTSGSMGGESIRQARAALDLALSQLQPGDRFNVAEFNSTLNPWSSEAVAATPEALQKARAWVDQLQANGGTEMAPALRFALAGHAPPGYVRQVLFATDGAVDDPNGLMQLIDEQLGDSRLFPIGIGNAPNAGFLQAAARHGRGSETLVTDTGNVGKAMVSLLARLDHPALRDLKVDWPAGSDVYPRQLPDLYLGEPLLVTARLAAPVDRVQVHGQLAERAWTVPADLSAARPAAGLDRLWAQSRIADLSDQLARGGDAPELVEAITRTALDAHLVSAYTSLVAVDRTPARSADAALKHQQIPNVMPAGTHFAQTATAAELELWLALLALLLASLAWWRQRACR</sequence>
<feature type="chain" id="PRO_5043817830" evidence="2">
    <location>
        <begin position="21"/>
        <end position="653"/>
    </location>
</feature>
<evidence type="ECO:0000313" key="5">
    <source>
        <dbReference type="EMBL" id="XBS90562.1"/>
    </source>
</evidence>
<dbReference type="SMART" id="SM00609">
    <property type="entry name" value="VIT"/>
    <property type="match status" value="1"/>
</dbReference>
<dbReference type="PANTHER" id="PTHR45737">
    <property type="entry name" value="VON WILLEBRAND FACTOR A DOMAIN-CONTAINING PROTEIN 5A"/>
    <property type="match status" value="1"/>
</dbReference>
<dbReference type="NCBIfam" id="TIGR03788">
    <property type="entry name" value="marine_srt_targ"/>
    <property type="match status" value="1"/>
</dbReference>
<dbReference type="InterPro" id="IPR022440">
    <property type="entry name" value="CHP03788"/>
</dbReference>
<reference evidence="5" key="1">
    <citation type="submission" date="2024-06" db="EMBL/GenBank/DDBJ databases">
        <authorList>
            <person name="Sun Y."/>
        </authorList>
    </citation>
    <scope>NUCLEOTIDE SEQUENCE</scope>
    <source>
        <strain evidence="5">IGA1.0</strain>
    </source>
</reference>
<keyword evidence="2" id="KW-0732">Signal</keyword>
<dbReference type="SMART" id="SM00327">
    <property type="entry name" value="VWA"/>
    <property type="match status" value="1"/>
</dbReference>
<evidence type="ECO:0000259" key="3">
    <source>
        <dbReference type="PROSITE" id="PS50234"/>
    </source>
</evidence>
<dbReference type="AlphaFoldDB" id="A0AAU7QLJ0"/>
<feature type="signal peptide" evidence="2">
    <location>
        <begin position="1"/>
        <end position="20"/>
    </location>
</feature>
<keyword evidence="1" id="KW-1133">Transmembrane helix</keyword>
<keyword evidence="1" id="KW-0472">Membrane</keyword>
<accession>A0AAU7QLJ0</accession>
<dbReference type="Gene3D" id="3.40.50.410">
    <property type="entry name" value="von Willebrand factor, type A domain"/>
    <property type="match status" value="1"/>
</dbReference>
<protein>
    <submittedName>
        <fullName evidence="5">Marine proteobacterial sortase target protein</fullName>
    </submittedName>
</protein>
<dbReference type="PROSITE" id="PS51468">
    <property type="entry name" value="VIT"/>
    <property type="match status" value="1"/>
</dbReference>
<proteinExistence type="predicted"/>
<evidence type="ECO:0000259" key="4">
    <source>
        <dbReference type="PROSITE" id="PS51468"/>
    </source>
</evidence>
<dbReference type="PROSITE" id="PS50234">
    <property type="entry name" value="VWFA"/>
    <property type="match status" value="1"/>
</dbReference>
<dbReference type="PANTHER" id="PTHR45737:SF6">
    <property type="entry name" value="VON WILLEBRAND FACTOR A DOMAIN-CONTAINING PROTEIN 5A"/>
    <property type="match status" value="1"/>
</dbReference>
<feature type="domain" description="VWFA" evidence="3">
    <location>
        <begin position="305"/>
        <end position="475"/>
    </location>
</feature>
<feature type="domain" description="VIT" evidence="4">
    <location>
        <begin position="36"/>
        <end position="164"/>
    </location>
</feature>
<organism evidence="5">
    <name type="scientific">Rhodanobacter sp. IGA1.0</name>
    <dbReference type="NCBI Taxonomy" id="3158582"/>
    <lineage>
        <taxon>Bacteria</taxon>
        <taxon>Pseudomonadati</taxon>
        <taxon>Pseudomonadota</taxon>
        <taxon>Gammaproteobacteria</taxon>
        <taxon>Lysobacterales</taxon>
        <taxon>Rhodanobacteraceae</taxon>
        <taxon>Rhodanobacter</taxon>
    </lineage>
</organism>
<dbReference type="Pfam" id="PF08487">
    <property type="entry name" value="VIT"/>
    <property type="match status" value="1"/>
</dbReference>
<dbReference type="EMBL" id="CP157948">
    <property type="protein sequence ID" value="XBS90562.1"/>
    <property type="molecule type" value="Genomic_DNA"/>
</dbReference>
<name>A0AAU7QLJ0_9GAMM</name>
<dbReference type="SUPFAM" id="SSF53300">
    <property type="entry name" value="vWA-like"/>
    <property type="match status" value="1"/>
</dbReference>
<evidence type="ECO:0000256" key="1">
    <source>
        <dbReference type="SAM" id="Phobius"/>
    </source>
</evidence>